<dbReference type="PANTHER" id="PTHR43365:SF1">
    <property type="entry name" value="ACETYL-COA C-ACYLTRANSFERASE"/>
    <property type="match status" value="1"/>
</dbReference>
<evidence type="ECO:0000313" key="9">
    <source>
        <dbReference type="Proteomes" id="UP000585272"/>
    </source>
</evidence>
<evidence type="ECO:0000313" key="8">
    <source>
        <dbReference type="EMBL" id="MBB4660516.1"/>
    </source>
</evidence>
<keyword evidence="9" id="KW-1185">Reference proteome</keyword>
<keyword evidence="3 5" id="KW-0012">Acyltransferase</keyword>
<dbReference type="InterPro" id="IPR002155">
    <property type="entry name" value="Thiolase"/>
</dbReference>
<feature type="domain" description="Thiolase N-terminal" evidence="6">
    <location>
        <begin position="8"/>
        <end position="260"/>
    </location>
</feature>
<dbReference type="Pfam" id="PF02803">
    <property type="entry name" value="Thiolase_C"/>
    <property type="match status" value="1"/>
</dbReference>
<comment type="similarity">
    <text evidence="1 5">Belongs to the thiolase-like superfamily. Thiolase family.</text>
</comment>
<feature type="active site" description="Acyl-thioester intermediate" evidence="4">
    <location>
        <position position="96"/>
    </location>
</feature>
<feature type="domain" description="Thiolase C-terminal" evidence="7">
    <location>
        <begin position="269"/>
        <end position="389"/>
    </location>
</feature>
<dbReference type="RefSeq" id="WP_183337919.1">
    <property type="nucleotide sequence ID" value="NZ_JACHNU010000001.1"/>
</dbReference>
<evidence type="ECO:0000259" key="6">
    <source>
        <dbReference type="Pfam" id="PF00108"/>
    </source>
</evidence>
<name>A0A840I6G2_9ACTN</name>
<protein>
    <submittedName>
        <fullName evidence="8">Acetyl-CoA acetyltransferase family protein</fullName>
    </submittedName>
</protein>
<dbReference type="PANTHER" id="PTHR43365">
    <property type="entry name" value="BLR7806 PROTEIN"/>
    <property type="match status" value="1"/>
</dbReference>
<evidence type="ECO:0000256" key="1">
    <source>
        <dbReference type="ARBA" id="ARBA00010982"/>
    </source>
</evidence>
<dbReference type="NCBIfam" id="TIGR01930">
    <property type="entry name" value="AcCoA-C-Actrans"/>
    <property type="match status" value="1"/>
</dbReference>
<dbReference type="InterPro" id="IPR020617">
    <property type="entry name" value="Thiolase_C"/>
</dbReference>
<feature type="active site" description="Proton acceptor" evidence="4">
    <location>
        <position position="377"/>
    </location>
</feature>
<proteinExistence type="inferred from homology"/>
<dbReference type="EMBL" id="JACHNU010000001">
    <property type="protein sequence ID" value="MBB4660516.1"/>
    <property type="molecule type" value="Genomic_DNA"/>
</dbReference>
<dbReference type="GO" id="GO:0016747">
    <property type="term" value="F:acyltransferase activity, transferring groups other than amino-acyl groups"/>
    <property type="evidence" value="ECO:0007669"/>
    <property type="project" value="InterPro"/>
</dbReference>
<dbReference type="PROSITE" id="PS00737">
    <property type="entry name" value="THIOLASE_2"/>
    <property type="match status" value="1"/>
</dbReference>
<keyword evidence="2 5" id="KW-0808">Transferase</keyword>
<dbReference type="InterPro" id="IPR020616">
    <property type="entry name" value="Thiolase_N"/>
</dbReference>
<dbReference type="Gene3D" id="3.40.47.10">
    <property type="match status" value="2"/>
</dbReference>
<dbReference type="InterPro" id="IPR020610">
    <property type="entry name" value="Thiolase_AS"/>
</dbReference>
<dbReference type="InterPro" id="IPR016039">
    <property type="entry name" value="Thiolase-like"/>
</dbReference>
<dbReference type="SUPFAM" id="SSF53901">
    <property type="entry name" value="Thiolase-like"/>
    <property type="match status" value="2"/>
</dbReference>
<feature type="active site" description="Proton acceptor" evidence="4">
    <location>
        <position position="347"/>
    </location>
</feature>
<dbReference type="InterPro" id="IPR020613">
    <property type="entry name" value="Thiolase_CS"/>
</dbReference>
<gene>
    <name evidence="8" type="ORF">BDZ31_000089</name>
</gene>
<evidence type="ECO:0000256" key="4">
    <source>
        <dbReference type="PIRSR" id="PIRSR000429-1"/>
    </source>
</evidence>
<dbReference type="CDD" id="cd00751">
    <property type="entry name" value="thiolase"/>
    <property type="match status" value="1"/>
</dbReference>
<dbReference type="Proteomes" id="UP000585272">
    <property type="component" value="Unassembled WGS sequence"/>
</dbReference>
<organism evidence="8 9">
    <name type="scientific">Conexibacter arvalis</name>
    <dbReference type="NCBI Taxonomy" id="912552"/>
    <lineage>
        <taxon>Bacteria</taxon>
        <taxon>Bacillati</taxon>
        <taxon>Actinomycetota</taxon>
        <taxon>Thermoleophilia</taxon>
        <taxon>Solirubrobacterales</taxon>
        <taxon>Conexibacteraceae</taxon>
        <taxon>Conexibacter</taxon>
    </lineage>
</organism>
<evidence type="ECO:0000259" key="7">
    <source>
        <dbReference type="Pfam" id="PF02803"/>
    </source>
</evidence>
<dbReference type="PIRSF" id="PIRSF000429">
    <property type="entry name" value="Ac-CoA_Ac_transf"/>
    <property type="match status" value="1"/>
</dbReference>
<dbReference type="Pfam" id="PF00108">
    <property type="entry name" value="Thiolase_N"/>
    <property type="match status" value="1"/>
</dbReference>
<dbReference type="PROSITE" id="PS00099">
    <property type="entry name" value="THIOLASE_3"/>
    <property type="match status" value="1"/>
</dbReference>
<accession>A0A840I6G2</accession>
<reference evidence="8 9" key="1">
    <citation type="submission" date="2020-08" db="EMBL/GenBank/DDBJ databases">
        <title>Genomic Encyclopedia of Archaeal and Bacterial Type Strains, Phase II (KMG-II): from individual species to whole genera.</title>
        <authorList>
            <person name="Goeker M."/>
        </authorList>
    </citation>
    <scope>NUCLEOTIDE SEQUENCE [LARGE SCALE GENOMIC DNA]</scope>
    <source>
        <strain evidence="8 9">DSM 23288</strain>
    </source>
</reference>
<evidence type="ECO:0000256" key="2">
    <source>
        <dbReference type="ARBA" id="ARBA00022679"/>
    </source>
</evidence>
<comment type="caution">
    <text evidence="8">The sequence shown here is derived from an EMBL/GenBank/DDBJ whole genome shotgun (WGS) entry which is preliminary data.</text>
</comment>
<dbReference type="AlphaFoldDB" id="A0A840I6G2"/>
<evidence type="ECO:0000256" key="3">
    <source>
        <dbReference type="ARBA" id="ARBA00023315"/>
    </source>
</evidence>
<evidence type="ECO:0000256" key="5">
    <source>
        <dbReference type="RuleBase" id="RU003557"/>
    </source>
</evidence>
<sequence length="391" mass="40299">MSLHGEEVVIVAAARTPIGRGHPERGALRDVHPNELLGAAMTAAVERAGIAPQAVDLAVAGCVNQVGEQMMNTARNAWLQAGLPVETAAQTLDAQCGSSQQAVGAAASLIASGAHDVVLAAGVEQMSRIPIDAGWQAAAAADLGTPLPPALLERYELAGQGLAAEAVTDLWGLTRAELDALALRSHRLAARAADEGRFARELVPVATPDGVVDADQGIRRDTTAERLAQLPAAFRADGRITAGNSSQISDGAAAVLLASRRQAERLGLTPRAIVVDHVIVGVDPVTMLTGPIPATRRLLERNGLAVGDVDLFEVNEAFAPVVGGWLAEVGAELDRTNVNGGAMALGHPLGASGARLVTTLVHELERADRELGVVTMCCAGGLGTGTLIRRI</sequence>